<evidence type="ECO:0000256" key="1">
    <source>
        <dbReference type="ARBA" id="ARBA00023125"/>
    </source>
</evidence>
<keyword evidence="1 3" id="KW-0238">DNA-binding</keyword>
<evidence type="ECO:0000313" key="3">
    <source>
        <dbReference type="EMBL" id="SEQ49072.1"/>
    </source>
</evidence>
<dbReference type="EMBL" id="FOFO01000036">
    <property type="protein sequence ID" value="SEQ49072.1"/>
    <property type="molecule type" value="Genomic_DNA"/>
</dbReference>
<name>A0A1H9GG28_9GAMM</name>
<feature type="non-terminal residue" evidence="3">
    <location>
        <position position="1"/>
    </location>
</feature>
<dbReference type="Pfam" id="PF07282">
    <property type="entry name" value="Cas12f1-like_TNB"/>
    <property type="match status" value="1"/>
</dbReference>
<dbReference type="RefSeq" id="WP_143339785.1">
    <property type="nucleotide sequence ID" value="NZ_FOFO01000036.1"/>
</dbReference>
<organism evidence="3 4">
    <name type="scientific">Ectothiorhodospira magna</name>
    <dbReference type="NCBI Taxonomy" id="867345"/>
    <lineage>
        <taxon>Bacteria</taxon>
        <taxon>Pseudomonadati</taxon>
        <taxon>Pseudomonadota</taxon>
        <taxon>Gammaproteobacteria</taxon>
        <taxon>Chromatiales</taxon>
        <taxon>Ectothiorhodospiraceae</taxon>
        <taxon>Ectothiorhodospira</taxon>
    </lineage>
</organism>
<dbReference type="Proteomes" id="UP000199496">
    <property type="component" value="Unassembled WGS sequence"/>
</dbReference>
<evidence type="ECO:0000313" key="4">
    <source>
        <dbReference type="Proteomes" id="UP000199496"/>
    </source>
</evidence>
<accession>A0A1H9GG28</accession>
<protein>
    <submittedName>
        <fullName evidence="3">Putative transposase DNA-binding domain-containing protein</fullName>
    </submittedName>
</protein>
<evidence type="ECO:0000259" key="2">
    <source>
        <dbReference type="Pfam" id="PF07282"/>
    </source>
</evidence>
<feature type="domain" description="Cas12f1-like TNB" evidence="2">
    <location>
        <begin position="92"/>
        <end position="139"/>
    </location>
</feature>
<proteinExistence type="predicted"/>
<dbReference type="InterPro" id="IPR010095">
    <property type="entry name" value="Cas12f1-like_TNB"/>
</dbReference>
<dbReference type="STRING" id="867345.SAMN05421693_13616"/>
<dbReference type="AlphaFoldDB" id="A0A1H9GG28"/>
<keyword evidence="4" id="KW-1185">Reference proteome</keyword>
<sequence>KQSSYHCVGVKAGDDWIKVPKLGPIRARVHRRVEGTLKSITLTRTVTGKHYASLLFETEQAAPAPLKDVDAARIVGLDMGLSHLAIDSNGRKIDPWFASSKTCHVCQHKRDAMPLNVRSWECPACHTQHDRDINAALNIKHQGIVKLKAEGLSVSAHGGLRKPGTSPAAA</sequence>
<dbReference type="GO" id="GO:0003677">
    <property type="term" value="F:DNA binding"/>
    <property type="evidence" value="ECO:0007669"/>
    <property type="project" value="UniProtKB-KW"/>
</dbReference>
<reference evidence="3 4" key="1">
    <citation type="submission" date="2016-10" db="EMBL/GenBank/DDBJ databases">
        <authorList>
            <person name="de Groot N.N."/>
        </authorList>
    </citation>
    <scope>NUCLEOTIDE SEQUENCE [LARGE SCALE GENOMIC DNA]</scope>
    <source>
        <strain evidence="3 4">B7-7</strain>
    </source>
</reference>
<dbReference type="OrthoDB" id="5291294at2"/>
<gene>
    <name evidence="3" type="ORF">SAMN05421693_13616</name>
</gene>